<organism evidence="2 3">
    <name type="scientific">Aegilops tauschii subsp. strangulata</name>
    <name type="common">Goatgrass</name>
    <dbReference type="NCBI Taxonomy" id="200361"/>
    <lineage>
        <taxon>Eukaryota</taxon>
        <taxon>Viridiplantae</taxon>
        <taxon>Streptophyta</taxon>
        <taxon>Embryophyta</taxon>
        <taxon>Tracheophyta</taxon>
        <taxon>Spermatophyta</taxon>
        <taxon>Magnoliopsida</taxon>
        <taxon>Liliopsida</taxon>
        <taxon>Poales</taxon>
        <taxon>Poaceae</taxon>
        <taxon>BOP clade</taxon>
        <taxon>Pooideae</taxon>
        <taxon>Triticodae</taxon>
        <taxon>Triticeae</taxon>
        <taxon>Triticinae</taxon>
        <taxon>Aegilops</taxon>
    </lineage>
</organism>
<proteinExistence type="predicted"/>
<sequence length="47" mass="5205">LPGIPAQVPRLPPGLRRRLRRALRRLHPLPLGAAPRAALRPPPPRPL</sequence>
<reference evidence="3" key="1">
    <citation type="journal article" date="2014" name="Science">
        <title>Ancient hybridizations among the ancestral genomes of bread wheat.</title>
        <authorList>
            <consortium name="International Wheat Genome Sequencing Consortium,"/>
            <person name="Marcussen T."/>
            <person name="Sandve S.R."/>
            <person name="Heier L."/>
            <person name="Spannagl M."/>
            <person name="Pfeifer M."/>
            <person name="Jakobsen K.S."/>
            <person name="Wulff B.B."/>
            <person name="Steuernagel B."/>
            <person name="Mayer K.F."/>
            <person name="Olsen O.A."/>
        </authorList>
    </citation>
    <scope>NUCLEOTIDE SEQUENCE [LARGE SCALE GENOMIC DNA]</scope>
    <source>
        <strain evidence="3">cv. AL8/78</strain>
    </source>
</reference>
<dbReference type="EnsemblPlants" id="AET7Gv21125800.4">
    <property type="protein sequence ID" value="AET7Gv21125800.4"/>
    <property type="gene ID" value="AET7Gv21125800"/>
</dbReference>
<name>A0A453SWJ0_AEGTS</name>
<reference evidence="2" key="5">
    <citation type="journal article" date="2021" name="G3 (Bethesda)">
        <title>Aegilops tauschii genome assembly Aet v5.0 features greater sequence contiguity and improved annotation.</title>
        <authorList>
            <person name="Wang L."/>
            <person name="Zhu T."/>
            <person name="Rodriguez J.C."/>
            <person name="Deal K.R."/>
            <person name="Dubcovsky J."/>
            <person name="McGuire P.E."/>
            <person name="Lux T."/>
            <person name="Spannagl M."/>
            <person name="Mayer K.F.X."/>
            <person name="Baldrich P."/>
            <person name="Meyers B.C."/>
            <person name="Huo N."/>
            <person name="Gu Y.Q."/>
            <person name="Zhou H."/>
            <person name="Devos K.M."/>
            <person name="Bennetzen J.L."/>
            <person name="Unver T."/>
            <person name="Budak H."/>
            <person name="Gulick P.J."/>
            <person name="Galiba G."/>
            <person name="Kalapos B."/>
            <person name="Nelson D.R."/>
            <person name="Li P."/>
            <person name="You F.M."/>
            <person name="Luo M.C."/>
            <person name="Dvorak J."/>
        </authorList>
    </citation>
    <scope>NUCLEOTIDE SEQUENCE [LARGE SCALE GENOMIC DNA]</scope>
    <source>
        <strain evidence="2">cv. AL8/78</strain>
    </source>
</reference>
<protein>
    <submittedName>
        <fullName evidence="2">Uncharacterized protein</fullName>
    </submittedName>
</protein>
<reference evidence="2" key="4">
    <citation type="submission" date="2019-03" db="UniProtKB">
        <authorList>
            <consortium name="EnsemblPlants"/>
        </authorList>
    </citation>
    <scope>IDENTIFICATION</scope>
</reference>
<reference evidence="2" key="3">
    <citation type="journal article" date="2017" name="Nature">
        <title>Genome sequence of the progenitor of the wheat D genome Aegilops tauschii.</title>
        <authorList>
            <person name="Luo M.C."/>
            <person name="Gu Y.Q."/>
            <person name="Puiu D."/>
            <person name="Wang H."/>
            <person name="Twardziok S.O."/>
            <person name="Deal K.R."/>
            <person name="Huo N."/>
            <person name="Zhu T."/>
            <person name="Wang L."/>
            <person name="Wang Y."/>
            <person name="McGuire P.E."/>
            <person name="Liu S."/>
            <person name="Long H."/>
            <person name="Ramasamy R.K."/>
            <person name="Rodriguez J.C."/>
            <person name="Van S.L."/>
            <person name="Yuan L."/>
            <person name="Wang Z."/>
            <person name="Xia Z."/>
            <person name="Xiao L."/>
            <person name="Anderson O.D."/>
            <person name="Ouyang S."/>
            <person name="Liang Y."/>
            <person name="Zimin A.V."/>
            <person name="Pertea G."/>
            <person name="Qi P."/>
            <person name="Bennetzen J.L."/>
            <person name="Dai X."/>
            <person name="Dawson M.W."/>
            <person name="Muller H.G."/>
            <person name="Kugler K."/>
            <person name="Rivarola-Duarte L."/>
            <person name="Spannagl M."/>
            <person name="Mayer K.F.X."/>
            <person name="Lu F.H."/>
            <person name="Bevan M.W."/>
            <person name="Leroy P."/>
            <person name="Li P."/>
            <person name="You F.M."/>
            <person name="Sun Q."/>
            <person name="Liu Z."/>
            <person name="Lyons E."/>
            <person name="Wicker T."/>
            <person name="Salzberg S.L."/>
            <person name="Devos K.M."/>
            <person name="Dvorak J."/>
        </authorList>
    </citation>
    <scope>NUCLEOTIDE SEQUENCE [LARGE SCALE GENOMIC DNA]</scope>
    <source>
        <strain evidence="2">cv. AL8/78</strain>
    </source>
</reference>
<evidence type="ECO:0000313" key="2">
    <source>
        <dbReference type="EnsemblPlants" id="AET7Gv21125800.4"/>
    </source>
</evidence>
<dbReference type="Gramene" id="AET7Gv21125800.4">
    <property type="protein sequence ID" value="AET7Gv21125800.4"/>
    <property type="gene ID" value="AET7Gv21125800"/>
</dbReference>
<reference evidence="3" key="2">
    <citation type="journal article" date="2017" name="Nat. Plants">
        <title>The Aegilops tauschii genome reveals multiple impacts of transposons.</title>
        <authorList>
            <person name="Zhao G."/>
            <person name="Zou C."/>
            <person name="Li K."/>
            <person name="Wang K."/>
            <person name="Li T."/>
            <person name="Gao L."/>
            <person name="Zhang X."/>
            <person name="Wang H."/>
            <person name="Yang Z."/>
            <person name="Liu X."/>
            <person name="Jiang W."/>
            <person name="Mao L."/>
            <person name="Kong X."/>
            <person name="Jiao Y."/>
            <person name="Jia J."/>
        </authorList>
    </citation>
    <scope>NUCLEOTIDE SEQUENCE [LARGE SCALE GENOMIC DNA]</scope>
    <source>
        <strain evidence="3">cv. AL8/78</strain>
    </source>
</reference>
<dbReference type="Proteomes" id="UP000015105">
    <property type="component" value="Chromosome 7D"/>
</dbReference>
<evidence type="ECO:0000313" key="3">
    <source>
        <dbReference type="Proteomes" id="UP000015105"/>
    </source>
</evidence>
<keyword evidence="3" id="KW-1185">Reference proteome</keyword>
<feature type="compositionally biased region" description="Low complexity" evidence="1">
    <location>
        <begin position="28"/>
        <end position="39"/>
    </location>
</feature>
<dbReference type="AlphaFoldDB" id="A0A453SWJ0"/>
<accession>A0A453SWJ0</accession>
<evidence type="ECO:0000256" key="1">
    <source>
        <dbReference type="SAM" id="MobiDB-lite"/>
    </source>
</evidence>
<feature type="region of interest" description="Disordered" evidence="1">
    <location>
        <begin position="25"/>
        <end position="47"/>
    </location>
</feature>